<dbReference type="Pfam" id="PF00773">
    <property type="entry name" value="RNB"/>
    <property type="match status" value="1"/>
</dbReference>
<feature type="region of interest" description="Disordered" evidence="9">
    <location>
        <begin position="1"/>
        <end position="39"/>
    </location>
</feature>
<dbReference type="SUPFAM" id="SSF50249">
    <property type="entry name" value="Nucleic acid-binding proteins"/>
    <property type="match status" value="3"/>
</dbReference>
<dbReference type="Pfam" id="PF17849">
    <property type="entry name" value="OB_Dis3"/>
    <property type="match status" value="1"/>
</dbReference>
<keyword evidence="7 8" id="KW-0694">RNA-binding</keyword>
<feature type="binding site" evidence="8">
    <location>
        <position position="506"/>
    </location>
    <ligand>
        <name>Mg(2+)</name>
        <dbReference type="ChEBI" id="CHEBI:18420"/>
    </ligand>
</feature>
<dbReference type="FunFam" id="2.40.50.690:FF:000007">
    <property type="entry name" value="DIS3-like exonuclease 2"/>
    <property type="match status" value="1"/>
</dbReference>
<evidence type="ECO:0000256" key="9">
    <source>
        <dbReference type="SAM" id="MobiDB-lite"/>
    </source>
</evidence>
<dbReference type="GO" id="GO:0000175">
    <property type="term" value="F:3'-5'-RNA exonuclease activity"/>
    <property type="evidence" value="ECO:0007669"/>
    <property type="project" value="UniProtKB-UniRule"/>
</dbReference>
<dbReference type="PANTHER" id="PTHR23355">
    <property type="entry name" value="RIBONUCLEASE"/>
    <property type="match status" value="1"/>
</dbReference>
<proteinExistence type="inferred from homology"/>
<evidence type="ECO:0000256" key="6">
    <source>
        <dbReference type="ARBA" id="ARBA00022842"/>
    </source>
</evidence>
<gene>
    <name evidence="11" type="ORF">DCAR_0519927</name>
</gene>
<comment type="function">
    <text evidence="8">3'-5'-exoribonuclease that specifically recognizes RNAs polyuridylated at their 3' end and mediates their degradation. Component of an exosome-independent RNA degradation pathway that mediates degradation of cytoplasmic mRNAs that have been deadenylated and subsequently uridylated at their 3'.</text>
</comment>
<reference evidence="11" key="2">
    <citation type="submission" date="2022-03" db="EMBL/GenBank/DDBJ databases">
        <title>Draft title - Genomic analysis of global carrot germplasm unveils the trajectory of domestication and the origin of high carotenoid orange carrot.</title>
        <authorList>
            <person name="Iorizzo M."/>
            <person name="Ellison S."/>
            <person name="Senalik D."/>
            <person name="Macko-Podgorni A."/>
            <person name="Grzebelus D."/>
            <person name="Bostan H."/>
            <person name="Rolling W."/>
            <person name="Curaba J."/>
            <person name="Simon P."/>
        </authorList>
    </citation>
    <scope>NUCLEOTIDE SEQUENCE</scope>
    <source>
        <tissue evidence="11">Leaf</tissue>
    </source>
</reference>
<reference evidence="11" key="1">
    <citation type="journal article" date="2016" name="Nat. Genet.">
        <title>A high-quality carrot genome assembly provides new insights into carotenoid accumulation and asterid genome evolution.</title>
        <authorList>
            <person name="Iorizzo M."/>
            <person name="Ellison S."/>
            <person name="Senalik D."/>
            <person name="Zeng P."/>
            <person name="Satapoomin P."/>
            <person name="Huang J."/>
            <person name="Bowman M."/>
            <person name="Iovene M."/>
            <person name="Sanseverino W."/>
            <person name="Cavagnaro P."/>
            <person name="Yildiz M."/>
            <person name="Macko-Podgorni A."/>
            <person name="Moranska E."/>
            <person name="Grzebelus E."/>
            <person name="Grzebelus D."/>
            <person name="Ashrafi H."/>
            <person name="Zheng Z."/>
            <person name="Cheng S."/>
            <person name="Spooner D."/>
            <person name="Van Deynze A."/>
            <person name="Simon P."/>
        </authorList>
    </citation>
    <scope>NUCLEOTIDE SEQUENCE</scope>
    <source>
        <tissue evidence="11">Leaf</tissue>
    </source>
</reference>
<dbReference type="GO" id="GO:0000932">
    <property type="term" value="C:P-body"/>
    <property type="evidence" value="ECO:0007669"/>
    <property type="project" value="UniProtKB-SubCell"/>
</dbReference>
<dbReference type="InterPro" id="IPR041505">
    <property type="entry name" value="Dis3_CSD2"/>
</dbReference>
<keyword evidence="6 8" id="KW-0460">Magnesium</keyword>
<dbReference type="PROSITE" id="PS01175">
    <property type="entry name" value="RIBONUCLEASE_II"/>
    <property type="match status" value="1"/>
</dbReference>
<keyword evidence="2 8" id="KW-0540">Nuclease</keyword>
<evidence type="ECO:0000256" key="2">
    <source>
        <dbReference type="ARBA" id="ARBA00022722"/>
    </source>
</evidence>
<dbReference type="EMBL" id="CP093347">
    <property type="protein sequence ID" value="WOH00561.1"/>
    <property type="molecule type" value="Genomic_DNA"/>
</dbReference>
<keyword evidence="4 8" id="KW-0378">Hydrolase</keyword>
<evidence type="ECO:0000313" key="11">
    <source>
        <dbReference type="EMBL" id="WOH00561.1"/>
    </source>
</evidence>
<evidence type="ECO:0000256" key="3">
    <source>
        <dbReference type="ARBA" id="ARBA00022723"/>
    </source>
</evidence>
<accession>A0AAF1B1Y9</accession>
<feature type="binding site" evidence="8">
    <location>
        <position position="497"/>
    </location>
    <ligand>
        <name>Mg(2+)</name>
        <dbReference type="ChEBI" id="CHEBI:18420"/>
    </ligand>
</feature>
<dbReference type="EC" id="3.1.13.-" evidence="8"/>
<protein>
    <recommendedName>
        <fullName evidence="8">DIS3-like exonuclease 2</fullName>
        <ecNumber evidence="8">3.1.13.-</ecNumber>
    </recommendedName>
</protein>
<dbReference type="InterPro" id="IPR001900">
    <property type="entry name" value="RNase_II/R"/>
</dbReference>
<feature type="compositionally biased region" description="Basic residues" evidence="9">
    <location>
        <begin position="19"/>
        <end position="33"/>
    </location>
</feature>
<dbReference type="InterPro" id="IPR033771">
    <property type="entry name" value="Rrp44_CSD1"/>
</dbReference>
<dbReference type="KEGG" id="dcr:108221891"/>
<dbReference type="GO" id="GO:1990074">
    <property type="term" value="P:polyuridylation-dependent mRNA catabolic process"/>
    <property type="evidence" value="ECO:0007669"/>
    <property type="project" value="UniProtKB-UniRule"/>
</dbReference>
<evidence type="ECO:0000256" key="8">
    <source>
        <dbReference type="HAMAP-Rule" id="MF_03045"/>
    </source>
</evidence>
<dbReference type="Pfam" id="PF17216">
    <property type="entry name" value="Rrp44_CSD1"/>
    <property type="match status" value="1"/>
</dbReference>
<keyword evidence="5 8" id="KW-0269">Exonuclease</keyword>
<dbReference type="InterPro" id="IPR050180">
    <property type="entry name" value="RNR_Ribonuclease"/>
</dbReference>
<dbReference type="AlphaFoldDB" id="A0AAF1B1Y9"/>
<evidence type="ECO:0000256" key="5">
    <source>
        <dbReference type="ARBA" id="ARBA00022839"/>
    </source>
</evidence>
<dbReference type="InterPro" id="IPR012340">
    <property type="entry name" value="NA-bd_OB-fold"/>
</dbReference>
<keyword evidence="3 8" id="KW-0479">Metal-binding</keyword>
<dbReference type="InterPro" id="IPR022966">
    <property type="entry name" value="RNase_II/R_CS"/>
</dbReference>
<keyword evidence="12" id="KW-1185">Reference proteome</keyword>
<dbReference type="GO" id="GO:0046872">
    <property type="term" value="F:metal ion binding"/>
    <property type="evidence" value="ECO:0007669"/>
    <property type="project" value="UniProtKB-KW"/>
</dbReference>
<dbReference type="SMART" id="SM00955">
    <property type="entry name" value="RNB"/>
    <property type="match status" value="1"/>
</dbReference>
<dbReference type="Gene3D" id="2.40.50.690">
    <property type="match status" value="1"/>
</dbReference>
<name>A0AAF1B1Y9_DAUCS</name>
<evidence type="ECO:0000256" key="7">
    <source>
        <dbReference type="ARBA" id="ARBA00022884"/>
    </source>
</evidence>
<comment type="similarity">
    <text evidence="8">Belongs to the RNR ribonuclease family. DIS3L2 subfamily.</text>
</comment>
<keyword evidence="1 8" id="KW-0963">Cytoplasm</keyword>
<evidence type="ECO:0000256" key="1">
    <source>
        <dbReference type="ARBA" id="ARBA00022490"/>
    </source>
</evidence>
<comment type="subcellular location">
    <subcellularLocation>
        <location evidence="8">Cytoplasm</location>
    </subcellularLocation>
    <subcellularLocation>
        <location evidence="8">Cytoplasm</location>
        <location evidence="8">P-body</location>
    </subcellularLocation>
</comment>
<feature type="domain" description="RNB" evidence="10">
    <location>
        <begin position="485"/>
        <end position="839"/>
    </location>
</feature>
<keyword evidence="8" id="KW-0464">Manganese</keyword>
<comment type="cofactor">
    <cofactor evidence="8">
        <name>Mg(2+)</name>
        <dbReference type="ChEBI" id="CHEBI:18420"/>
    </cofactor>
    <cofactor evidence="8">
        <name>Mn(2+)</name>
        <dbReference type="ChEBI" id="CHEBI:29035"/>
    </cofactor>
</comment>
<sequence length="1083" mass="120003">MNHDEAAVVDNTNTNSNSKNKKKKRRSNRKSKHSSASAPVNGICLESPCPLSPGTLDEHNLLKASDVAFTSLPTMHLDEQQEGGILQNNQMLPSDYDGRMLPRSCPEPIACKKSTLYTNVRYDSRSSPLSQCKAQRRIYCTYWSNEAVTRGLESGDIFKALIRVNAHNRLEAYCKIGGVPTDILINGIIAQNRAIEGDIVLIKIDPLSSWTKMKGSSGPSNSAAVSHVCDLVPEPTVLVGNISEGEGIVDIDFEFGNRMNLLEKKLHDEGNTYFGENGSPGPVGTLCKSCVNKNLYIGSSREPKNNASAVRKLCAMTSAYPLKRPTGKVVAIIESSSYRDGVVGILDVKQWIFSREDCTENCKPVNLPLSLYSVEYIPFVPTDSKFPKMMVPVSGLPDCIQKRLEVGDATIEAELVAARVVDWGEEDDVPEAHVIRVFGFGADVEAHIAAILFENAIHSCEFPPEILSCLPSVNWVVPQKEYQNRRDIRDLCVFTIDPASATDLDDALSVEWLSSGIFRVGVHIADASYFVLPGSALDVEAQFRSTSVYLLRRKFPMLPSLLSENLGSLNPGVERLAFSIFWDINFSGEVLDRWIGRTIIQSCCKLSYEQAQDIIDGKFDVENFTASENGLPRVHGKFQWSHVVKSVKSLHAVSKTLQGKRYTDGALSLNNPKLIFLFDEDGSPYDCVISKMKDSQLFVEEFLLLANRTAAEVITRAYPSTALLRRHPEPNLHKLKEFESFCSKHGLNVDTSSSGKLHLSLTHIKQELKDDFMLFDILLSYATRSMQIATYFCSGNLEDCEADWGHYSLAVPLYTHFTSPLRRYPDIVVHRTLAAAAEAEAIYTKNKLLKHEDRTGRFLTGIYFNKDAIESHEGQEALSIAAAGHSVPCTELLMVVAAHSNERKLASRHVKDATDKLFMWLLLRKEVFFSKARVVGLGPRFMSIYIQKLAIERRIYYDEVEGLTAEWLDATCTLILNPSTNKGIQRKGTPAKCRPLEEAVLIVSPHNLMAASDPSSKHCNGAGSSKMEERDALASIMHPEDIEPSVFPLIVRNLSTISVVLHAVGGNGPLDIGARLYASSYLV</sequence>
<dbReference type="Proteomes" id="UP000077755">
    <property type="component" value="Chromosome 5"/>
</dbReference>
<evidence type="ECO:0000313" key="12">
    <source>
        <dbReference type="Proteomes" id="UP000077755"/>
    </source>
</evidence>
<organism evidence="11 12">
    <name type="scientific">Daucus carota subsp. sativus</name>
    <name type="common">Carrot</name>
    <dbReference type="NCBI Taxonomy" id="79200"/>
    <lineage>
        <taxon>Eukaryota</taxon>
        <taxon>Viridiplantae</taxon>
        <taxon>Streptophyta</taxon>
        <taxon>Embryophyta</taxon>
        <taxon>Tracheophyta</taxon>
        <taxon>Spermatophyta</taxon>
        <taxon>Magnoliopsida</taxon>
        <taxon>eudicotyledons</taxon>
        <taxon>Gunneridae</taxon>
        <taxon>Pentapetalae</taxon>
        <taxon>asterids</taxon>
        <taxon>campanulids</taxon>
        <taxon>Apiales</taxon>
        <taxon>Apiaceae</taxon>
        <taxon>Apioideae</taxon>
        <taxon>Scandiceae</taxon>
        <taxon>Daucinae</taxon>
        <taxon>Daucus</taxon>
        <taxon>Daucus sect. Daucus</taxon>
    </lineage>
</organism>
<dbReference type="GO" id="GO:0000956">
    <property type="term" value="P:nuclear-transcribed mRNA catabolic process"/>
    <property type="evidence" value="ECO:0007669"/>
    <property type="project" value="UniProtKB-UniRule"/>
</dbReference>
<dbReference type="Gene3D" id="2.40.50.700">
    <property type="match status" value="1"/>
</dbReference>
<dbReference type="GO" id="GO:0003723">
    <property type="term" value="F:RNA binding"/>
    <property type="evidence" value="ECO:0007669"/>
    <property type="project" value="UniProtKB-KW"/>
</dbReference>
<dbReference type="InterPro" id="IPR028591">
    <property type="entry name" value="DIS3L2"/>
</dbReference>
<dbReference type="HAMAP" id="MF_03045">
    <property type="entry name" value="DIS3L2"/>
    <property type="match status" value="1"/>
</dbReference>
<evidence type="ECO:0000259" key="10">
    <source>
        <dbReference type="SMART" id="SM00955"/>
    </source>
</evidence>
<evidence type="ECO:0000256" key="4">
    <source>
        <dbReference type="ARBA" id="ARBA00022801"/>
    </source>
</evidence>
<dbReference type="PANTHER" id="PTHR23355:SF9">
    <property type="entry name" value="DIS3-LIKE EXONUCLEASE 2"/>
    <property type="match status" value="1"/>
</dbReference>
<feature type="site" description="Important for catalytic activity" evidence="8">
    <location>
        <position position="505"/>
    </location>
</feature>